<evidence type="ECO:0000313" key="3">
    <source>
        <dbReference type="EMBL" id="BBL34675.1"/>
    </source>
</evidence>
<accession>A0A4Y1YRG4</accession>
<dbReference type="SMART" id="SM00849">
    <property type="entry name" value="Lactamase_B"/>
    <property type="match status" value="1"/>
</dbReference>
<evidence type="ECO:0000313" key="4">
    <source>
        <dbReference type="Proteomes" id="UP000316473"/>
    </source>
</evidence>
<evidence type="ECO:0000256" key="1">
    <source>
        <dbReference type="ARBA" id="ARBA00022723"/>
    </source>
</evidence>
<dbReference type="CDD" id="cd07724">
    <property type="entry name" value="POD-like_MBL-fold"/>
    <property type="match status" value="1"/>
</dbReference>
<dbReference type="InterPro" id="IPR036866">
    <property type="entry name" value="RibonucZ/Hydroxyglut_hydro"/>
</dbReference>
<dbReference type="InterPro" id="IPR051682">
    <property type="entry name" value="Mito_Persulfide_Diox"/>
</dbReference>
<dbReference type="PANTHER" id="PTHR43084:SF1">
    <property type="entry name" value="PERSULFIDE DIOXYGENASE ETHE1, MITOCHONDRIAL"/>
    <property type="match status" value="1"/>
</dbReference>
<dbReference type="InterPro" id="IPR001279">
    <property type="entry name" value="Metallo-B-lactamas"/>
</dbReference>
<keyword evidence="4" id="KW-1185">Reference proteome</keyword>
<dbReference type="KEGG" id="nst:Nstercoris_00914"/>
<dbReference type="EMBL" id="AP019755">
    <property type="protein sequence ID" value="BBL34675.1"/>
    <property type="molecule type" value="Genomic_DNA"/>
</dbReference>
<proteinExistence type="predicted"/>
<reference evidence="3 4" key="1">
    <citation type="submission" date="2019-06" db="EMBL/GenBank/DDBJ databases">
        <title>Nitrosomonas stercoris KYUHI-S whole genome shotgun sequence.</title>
        <authorList>
            <person name="Nakagawa T."/>
            <person name="Tsuchiya Y."/>
            <person name="Takahashi R."/>
        </authorList>
    </citation>
    <scope>NUCLEOTIDE SEQUENCE [LARGE SCALE GENOMIC DNA]</scope>
    <source>
        <strain evidence="3 4">KYUHI-S</strain>
    </source>
</reference>
<feature type="domain" description="Metallo-beta-lactamase" evidence="2">
    <location>
        <begin position="15"/>
        <end position="205"/>
    </location>
</feature>
<gene>
    <name evidence="3" type="ORF">Nstercoris_00914</name>
</gene>
<dbReference type="GO" id="GO:0070813">
    <property type="term" value="P:hydrogen sulfide metabolic process"/>
    <property type="evidence" value="ECO:0007669"/>
    <property type="project" value="TreeGrafter"/>
</dbReference>
<dbReference type="AlphaFoldDB" id="A0A4Y1YRG4"/>
<dbReference type="InterPro" id="IPR044528">
    <property type="entry name" value="POD-like_MBL-fold"/>
</dbReference>
<organism evidence="3 4">
    <name type="scientific">Nitrosomonas stercoris</name>
    <dbReference type="NCBI Taxonomy" id="1444684"/>
    <lineage>
        <taxon>Bacteria</taxon>
        <taxon>Pseudomonadati</taxon>
        <taxon>Pseudomonadota</taxon>
        <taxon>Betaproteobacteria</taxon>
        <taxon>Nitrosomonadales</taxon>
        <taxon>Nitrosomonadaceae</taxon>
        <taxon>Nitrosomonas</taxon>
    </lineage>
</organism>
<dbReference type="GO" id="GO:0016787">
    <property type="term" value="F:hydrolase activity"/>
    <property type="evidence" value="ECO:0007669"/>
    <property type="project" value="UniProtKB-KW"/>
</dbReference>
<dbReference type="SUPFAM" id="SSF56281">
    <property type="entry name" value="Metallo-hydrolase/oxidoreductase"/>
    <property type="match status" value="1"/>
</dbReference>
<dbReference type="GO" id="GO:0046872">
    <property type="term" value="F:metal ion binding"/>
    <property type="evidence" value="ECO:0007669"/>
    <property type="project" value="UniProtKB-KW"/>
</dbReference>
<keyword evidence="1" id="KW-0479">Metal-binding</keyword>
<dbReference type="Proteomes" id="UP000316473">
    <property type="component" value="Chromosome"/>
</dbReference>
<dbReference type="PANTHER" id="PTHR43084">
    <property type="entry name" value="PERSULFIDE DIOXYGENASE ETHE1"/>
    <property type="match status" value="1"/>
</dbReference>
<sequence length="287" mass="32031">MQANIQAFFDPATWTVSYIVFDKPGGHCAIIDPVLDYDPKSGRTKHHSADILIKFVRAQNLTTDWLLETHAHADHLSSAHYLQQQLGGKTAIGSQIPAVQQFFKKLFNLGTNFQPDGSQFDHLFSDGDTFQVGELQGKAILVPGHTPTDLAYQFGDVIFIGDTMFMPDVGTARADFPGGDARQLYRSIRKLLDNYPPETRLLMCHDYPPGDRPVQWESTVAEQRANNIHVRDGISEDEFVAMRTTRDATLDVPVLILPSIQVNIRAGQMPPVEDNGTTYLKIPINKL</sequence>
<dbReference type="Gene3D" id="3.60.15.10">
    <property type="entry name" value="Ribonuclease Z/Hydroxyacylglutathione hydrolase-like"/>
    <property type="match status" value="1"/>
</dbReference>
<dbReference type="Pfam" id="PF00753">
    <property type="entry name" value="Lactamase_B"/>
    <property type="match status" value="1"/>
</dbReference>
<name>A0A4Y1YRG4_9PROT</name>
<dbReference type="GO" id="GO:0006749">
    <property type="term" value="P:glutathione metabolic process"/>
    <property type="evidence" value="ECO:0007669"/>
    <property type="project" value="InterPro"/>
</dbReference>
<protein>
    <submittedName>
        <fullName evidence="3">Putative metallo-hydrolase</fullName>
    </submittedName>
</protein>
<keyword evidence="3" id="KW-0378">Hydrolase</keyword>
<evidence type="ECO:0000259" key="2">
    <source>
        <dbReference type="SMART" id="SM00849"/>
    </source>
</evidence>
<dbReference type="GO" id="GO:0050313">
    <property type="term" value="F:sulfur dioxygenase activity"/>
    <property type="evidence" value="ECO:0007669"/>
    <property type="project" value="InterPro"/>
</dbReference>